<dbReference type="GO" id="GO:0032259">
    <property type="term" value="P:methylation"/>
    <property type="evidence" value="ECO:0007669"/>
    <property type="project" value="UniProtKB-KW"/>
</dbReference>
<comment type="caution">
    <text evidence="2">The sequence shown here is derived from an EMBL/GenBank/DDBJ whole genome shotgun (WGS) entry which is preliminary data.</text>
</comment>
<proteinExistence type="predicted"/>
<evidence type="ECO:0000313" key="2">
    <source>
        <dbReference type="EMBL" id="MCO8269669.1"/>
    </source>
</evidence>
<keyword evidence="2" id="KW-0489">Methyltransferase</keyword>
<evidence type="ECO:0000313" key="3">
    <source>
        <dbReference type="Proteomes" id="UP001523369"/>
    </source>
</evidence>
<dbReference type="Proteomes" id="UP001523369">
    <property type="component" value="Unassembled WGS sequence"/>
</dbReference>
<keyword evidence="3" id="KW-1185">Reference proteome</keyword>
<gene>
    <name evidence="2" type="ORF">M1L60_03580</name>
</gene>
<organism evidence="2 3">
    <name type="scientific">Paractinoplanes aksuensis</name>
    <dbReference type="NCBI Taxonomy" id="2939490"/>
    <lineage>
        <taxon>Bacteria</taxon>
        <taxon>Bacillati</taxon>
        <taxon>Actinomycetota</taxon>
        <taxon>Actinomycetes</taxon>
        <taxon>Micromonosporales</taxon>
        <taxon>Micromonosporaceae</taxon>
        <taxon>Paractinoplanes</taxon>
    </lineage>
</organism>
<dbReference type="EMBL" id="JAMYJR010000002">
    <property type="protein sequence ID" value="MCO8269669.1"/>
    <property type="molecule type" value="Genomic_DNA"/>
</dbReference>
<keyword evidence="2" id="KW-0808">Transferase</keyword>
<dbReference type="PANTHER" id="PTHR42912:SF93">
    <property type="entry name" value="N6-ADENOSINE-METHYLTRANSFERASE TMT1A"/>
    <property type="match status" value="1"/>
</dbReference>
<dbReference type="InterPro" id="IPR029063">
    <property type="entry name" value="SAM-dependent_MTases_sf"/>
</dbReference>
<feature type="domain" description="Methyltransferase" evidence="1">
    <location>
        <begin position="35"/>
        <end position="124"/>
    </location>
</feature>
<protein>
    <submittedName>
        <fullName evidence="2">Class I SAM-dependent methyltransferase</fullName>
    </submittedName>
</protein>
<accession>A0ABT1DFU7</accession>
<dbReference type="SUPFAM" id="SSF53335">
    <property type="entry name" value="S-adenosyl-L-methionine-dependent methyltransferases"/>
    <property type="match status" value="1"/>
</dbReference>
<name>A0ABT1DFU7_9ACTN</name>
<dbReference type="Gene3D" id="3.40.50.150">
    <property type="entry name" value="Vaccinia Virus protein VP39"/>
    <property type="match status" value="1"/>
</dbReference>
<dbReference type="RefSeq" id="WP_253235802.1">
    <property type="nucleotide sequence ID" value="NZ_JAMYJR010000002.1"/>
</dbReference>
<dbReference type="CDD" id="cd02440">
    <property type="entry name" value="AdoMet_MTases"/>
    <property type="match status" value="1"/>
</dbReference>
<dbReference type="InterPro" id="IPR050508">
    <property type="entry name" value="Methyltransf_Superfamily"/>
</dbReference>
<dbReference type="GO" id="GO:0008168">
    <property type="term" value="F:methyltransferase activity"/>
    <property type="evidence" value="ECO:0007669"/>
    <property type="project" value="UniProtKB-KW"/>
</dbReference>
<evidence type="ECO:0000259" key="1">
    <source>
        <dbReference type="Pfam" id="PF13649"/>
    </source>
</evidence>
<reference evidence="2 3" key="1">
    <citation type="submission" date="2022-06" db="EMBL/GenBank/DDBJ databases">
        <title>New Species of the Genus Actinoplanes, ActinopZanes ferrugineus.</title>
        <authorList>
            <person name="Ding P."/>
        </authorList>
    </citation>
    <scope>NUCLEOTIDE SEQUENCE [LARGE SCALE GENOMIC DNA]</scope>
    <source>
        <strain evidence="2 3">TRM88003</strain>
    </source>
</reference>
<dbReference type="PANTHER" id="PTHR42912">
    <property type="entry name" value="METHYLTRANSFERASE"/>
    <property type="match status" value="1"/>
</dbReference>
<sequence>MALDFAAAYDELNPADHDYRFYTALAVELGATSALDLGCGTGTLARLLAARGLRVVGIDPDPAMVREAGRRSGAVDWRLGFSDCADPGSADFAVMSGHVAQVFRHDAVWSRTLRDLHRALVPGGTLAFESRNPSARSWERWSREATLRTVGTPDGPVEFWHETAEVTLPLVAYDTFTRNTRTGELTSTRDVLAFRDAETLRRSVQEAGFQLSFSYGDWDGKPEAVLAHEVIIGAVSQT</sequence>
<dbReference type="Pfam" id="PF13649">
    <property type="entry name" value="Methyltransf_25"/>
    <property type="match status" value="1"/>
</dbReference>
<dbReference type="InterPro" id="IPR041698">
    <property type="entry name" value="Methyltransf_25"/>
</dbReference>